<keyword evidence="10" id="KW-1185">Reference proteome</keyword>
<name>A0AAQ3PC90_VIGMU</name>
<dbReference type="Proteomes" id="UP001374535">
    <property type="component" value="Chromosome 1"/>
</dbReference>
<dbReference type="InterPro" id="IPR001611">
    <property type="entry name" value="Leu-rich_rpt"/>
</dbReference>
<dbReference type="Pfam" id="PF07725">
    <property type="entry name" value="LRR_3"/>
    <property type="match status" value="1"/>
</dbReference>
<dbReference type="Pfam" id="PF00931">
    <property type="entry name" value="NB-ARC"/>
    <property type="match status" value="1"/>
</dbReference>
<dbReference type="GO" id="GO:0061809">
    <property type="term" value="F:NAD+ nucleosidase activity, cyclic ADP-ribose generating"/>
    <property type="evidence" value="ECO:0007669"/>
    <property type="project" value="UniProtKB-EC"/>
</dbReference>
<dbReference type="InterPro" id="IPR044974">
    <property type="entry name" value="Disease_R_plants"/>
</dbReference>
<dbReference type="PROSITE" id="PS50104">
    <property type="entry name" value="TIR"/>
    <property type="match status" value="1"/>
</dbReference>
<dbReference type="InterPro" id="IPR036390">
    <property type="entry name" value="WH_DNA-bd_sf"/>
</dbReference>
<keyword evidence="4" id="KW-0378">Hydrolase</keyword>
<dbReference type="InterPro" id="IPR002182">
    <property type="entry name" value="NB-ARC"/>
</dbReference>
<keyword evidence="2" id="KW-0433">Leucine-rich repeat</keyword>
<comment type="catalytic activity">
    <reaction evidence="7">
        <text>NAD(+) + H2O = ADP-D-ribose + nicotinamide + H(+)</text>
        <dbReference type="Rhea" id="RHEA:16301"/>
        <dbReference type="ChEBI" id="CHEBI:15377"/>
        <dbReference type="ChEBI" id="CHEBI:15378"/>
        <dbReference type="ChEBI" id="CHEBI:17154"/>
        <dbReference type="ChEBI" id="CHEBI:57540"/>
        <dbReference type="ChEBI" id="CHEBI:57967"/>
        <dbReference type="EC" id="3.2.2.6"/>
    </reaction>
    <physiologicalReaction direction="left-to-right" evidence="7">
        <dbReference type="Rhea" id="RHEA:16302"/>
    </physiologicalReaction>
</comment>
<dbReference type="GO" id="GO:0007165">
    <property type="term" value="P:signal transduction"/>
    <property type="evidence" value="ECO:0007669"/>
    <property type="project" value="InterPro"/>
</dbReference>
<dbReference type="Gene3D" id="3.40.50.10140">
    <property type="entry name" value="Toll/interleukin-1 receptor homology (TIR) domain"/>
    <property type="match status" value="1"/>
</dbReference>
<keyword evidence="5" id="KW-0611">Plant defense</keyword>
<dbReference type="InterPro" id="IPR042197">
    <property type="entry name" value="Apaf_helical"/>
</dbReference>
<dbReference type="Gene3D" id="3.40.50.300">
    <property type="entry name" value="P-loop containing nucleotide triphosphate hydrolases"/>
    <property type="match status" value="1"/>
</dbReference>
<dbReference type="PRINTS" id="PR00364">
    <property type="entry name" value="DISEASERSIST"/>
</dbReference>
<dbReference type="SMART" id="SM00255">
    <property type="entry name" value="TIR"/>
    <property type="match status" value="1"/>
</dbReference>
<evidence type="ECO:0000256" key="5">
    <source>
        <dbReference type="ARBA" id="ARBA00022821"/>
    </source>
</evidence>
<sequence>MLSVRPVLTLGLLKRTSSFDKVFGYYRKKGVLSFGRVLSMNMDSEIHGVHPEILMITSSQVEMGKSCADGFPVTTSPGCTNGHKLNIHAVRTMSKWSVQPYLVETKVKVSSSMLAGDSKSSSRLRQSSCSCPPRMVKISAQPSSSSSFSSTARLKRHDVFISFRGEDTRNSFTSHLYAAFQHKNIQAFIDNRLQKGDVISPSIFEAIKHSNVSLVVLSKHYASSTWCLRELAKILQLRKRGGHIVIPVFYKIDPSYVRKQTGTYGMAFQKYKEDVKQNMAMLQKWKAALTEVADIVGWESKNFRYNRYTEIVKDVMQKLNHMYPTEVKTLVGIDQNLAPIESLLRLRSKEVRIIGIWGMGGLGKTTIARALFDKLSSQFEASCFLANVMEEHEKKGLDYLRNKLLSEILEDVNPHISTSKVRSTFVMKRLRQKKVLIVLDDVDDPKKLEDLVAQHGCLGSGSRVIVTTRDKHVLSKGVDAIYEVKGLSLDHAVRLFSLKAFGKTYPERGFEMLSKQAVDHANGNPLALKVLGSVLHSRNEQQWDNAMRKFKKVPNTEIQNVLRWSYDGLDYEQKNMFLDIACFFRGENKENVIRLLDICGFYAYIGIKILLEKGLITFSDDGDVCMHELIQEMGWEIVHQESIKDPGRRSRLWDLKDVYDVLKNNRGTEAVEGIILDVSQIRVLLLSCETFSRMINMRFLKFYMGKGRKCNLHLPSGLQSLPNKLMYLQWDGYPSKSLPSTFCPDNLVVLSMMESHVEKLWDGTKCLPSLKEMNLHASKKLTNLPDLSQAPNLETIDVSSCTSLLHVPLSIQYVKKLLLFNLESCKSLKSLPRNIHLSSLGMFILRRCSSLDEFSLTSENMTRLDLRETKIADFPESVWQHLNKLVYLNLESCNKLKSLTSKSHLKSLQRLNLRDCSILEEFSVTSESMEYLNLRGTSIRELPTSVWRNNKLYTLVLHSCKKLVNFPERPKLEDLPLVSSSERPNMDELWTLSSLADLSLKGSTVENLPESIKDLPSLKKLTLTECKKLRSLPSLPPSLEDLSLDESNIVCLPVSIKDLSHLRKLALINHKKLLTPLLSESKVDPQLVSMKGLSQLQMFPQVKWKMFHSLPELPPFLEEFSLSESNIKFIPESIKNLSHMRKLAFTKCTRLQYLPELPPNLEDLFVSGCDIESLPTSIRDVVHLRKITLIECKKLKALPELPQCLQSLCAADCTSLKIVRSTKNILIEDRYTFYWNCINLDQKSRNNIIADAPFEEAFTSLKERTPLGPLISICLPGTEIPDWFSHQSTNSSLDMEIPLEWFVDSMFLGFALCLVIGGFQQNSYEGYDPDINCYHFVKPASYSGPSVPFLGHCTTVMQVPRGFNSDHIFICYYPSFNASILQDFKDLSLYYDANDLRLRVIFKFKGPSQRLDIVKKCGVRPLLIANTERLHIESELQPE</sequence>
<dbReference type="SUPFAM" id="SSF52540">
    <property type="entry name" value="P-loop containing nucleoside triphosphate hydrolases"/>
    <property type="match status" value="1"/>
</dbReference>
<dbReference type="PROSITE" id="PS51450">
    <property type="entry name" value="LRR"/>
    <property type="match status" value="1"/>
</dbReference>
<dbReference type="SUPFAM" id="SSF52058">
    <property type="entry name" value="L domain-like"/>
    <property type="match status" value="2"/>
</dbReference>
<dbReference type="Pfam" id="PF23282">
    <property type="entry name" value="WHD_ROQ1"/>
    <property type="match status" value="1"/>
</dbReference>
<dbReference type="GO" id="GO:0043531">
    <property type="term" value="F:ADP binding"/>
    <property type="evidence" value="ECO:0007669"/>
    <property type="project" value="InterPro"/>
</dbReference>
<gene>
    <name evidence="9" type="ORF">V8G54_004730</name>
</gene>
<protein>
    <recommendedName>
        <fullName evidence="1">ADP-ribosyl cyclase/cyclic ADP-ribose hydrolase</fullName>
        <ecNumber evidence="1">3.2.2.6</ecNumber>
    </recommendedName>
</protein>
<reference evidence="9 10" key="1">
    <citation type="journal article" date="2023" name="Life. Sci Alliance">
        <title>Evolutionary insights into 3D genome organization and epigenetic landscape of Vigna mungo.</title>
        <authorList>
            <person name="Junaid A."/>
            <person name="Singh B."/>
            <person name="Bhatia S."/>
        </authorList>
    </citation>
    <scope>NUCLEOTIDE SEQUENCE [LARGE SCALE GENOMIC DNA]</scope>
    <source>
        <strain evidence="9">Urdbean</strain>
    </source>
</reference>
<keyword evidence="6" id="KW-0520">NAD</keyword>
<evidence type="ECO:0000256" key="1">
    <source>
        <dbReference type="ARBA" id="ARBA00011982"/>
    </source>
</evidence>
<evidence type="ECO:0000256" key="4">
    <source>
        <dbReference type="ARBA" id="ARBA00022801"/>
    </source>
</evidence>
<accession>A0AAQ3PC90</accession>
<evidence type="ECO:0000256" key="3">
    <source>
        <dbReference type="ARBA" id="ARBA00022737"/>
    </source>
</evidence>
<feature type="domain" description="TIR" evidence="8">
    <location>
        <begin position="155"/>
        <end position="319"/>
    </location>
</feature>
<dbReference type="InterPro" id="IPR058192">
    <property type="entry name" value="WHD_ROQ1-like"/>
</dbReference>
<evidence type="ECO:0000313" key="9">
    <source>
        <dbReference type="EMBL" id="WVZ26186.1"/>
    </source>
</evidence>
<keyword evidence="3" id="KW-0677">Repeat</keyword>
<evidence type="ECO:0000256" key="7">
    <source>
        <dbReference type="ARBA" id="ARBA00047304"/>
    </source>
</evidence>
<dbReference type="Pfam" id="PF01582">
    <property type="entry name" value="TIR"/>
    <property type="match status" value="1"/>
</dbReference>
<dbReference type="Pfam" id="PF20160">
    <property type="entry name" value="C-JID"/>
    <property type="match status" value="1"/>
</dbReference>
<evidence type="ECO:0000256" key="2">
    <source>
        <dbReference type="ARBA" id="ARBA00022614"/>
    </source>
</evidence>
<dbReference type="Gene3D" id="3.80.10.10">
    <property type="entry name" value="Ribonuclease Inhibitor"/>
    <property type="match status" value="3"/>
</dbReference>
<dbReference type="SUPFAM" id="SSF46785">
    <property type="entry name" value="Winged helix' DNA-binding domain"/>
    <property type="match status" value="1"/>
</dbReference>
<dbReference type="InterPro" id="IPR027417">
    <property type="entry name" value="P-loop_NTPase"/>
</dbReference>
<evidence type="ECO:0000259" key="8">
    <source>
        <dbReference type="PROSITE" id="PS50104"/>
    </source>
</evidence>
<dbReference type="EMBL" id="CP144700">
    <property type="protein sequence ID" value="WVZ26186.1"/>
    <property type="molecule type" value="Genomic_DNA"/>
</dbReference>
<proteinExistence type="predicted"/>
<dbReference type="FunFam" id="3.40.50.10140:FF:000007">
    <property type="entry name" value="Disease resistance protein (TIR-NBS-LRR class)"/>
    <property type="match status" value="1"/>
</dbReference>
<dbReference type="FunFam" id="3.80.10.10:FF:000386">
    <property type="entry name" value="Disease resistance protein RPS4"/>
    <property type="match status" value="1"/>
</dbReference>
<evidence type="ECO:0000256" key="6">
    <source>
        <dbReference type="ARBA" id="ARBA00023027"/>
    </source>
</evidence>
<dbReference type="InterPro" id="IPR011713">
    <property type="entry name" value="Leu-rich_rpt_3"/>
</dbReference>
<dbReference type="InterPro" id="IPR045344">
    <property type="entry name" value="C-JID"/>
</dbReference>
<evidence type="ECO:0000313" key="10">
    <source>
        <dbReference type="Proteomes" id="UP001374535"/>
    </source>
</evidence>
<dbReference type="InterPro" id="IPR032675">
    <property type="entry name" value="LRR_dom_sf"/>
</dbReference>
<dbReference type="InterPro" id="IPR035897">
    <property type="entry name" value="Toll_tir_struct_dom_sf"/>
</dbReference>
<dbReference type="InterPro" id="IPR000157">
    <property type="entry name" value="TIR_dom"/>
</dbReference>
<organism evidence="9 10">
    <name type="scientific">Vigna mungo</name>
    <name type="common">Black gram</name>
    <name type="synonym">Phaseolus mungo</name>
    <dbReference type="NCBI Taxonomy" id="3915"/>
    <lineage>
        <taxon>Eukaryota</taxon>
        <taxon>Viridiplantae</taxon>
        <taxon>Streptophyta</taxon>
        <taxon>Embryophyta</taxon>
        <taxon>Tracheophyta</taxon>
        <taxon>Spermatophyta</taxon>
        <taxon>Magnoliopsida</taxon>
        <taxon>eudicotyledons</taxon>
        <taxon>Gunneridae</taxon>
        <taxon>Pentapetalae</taxon>
        <taxon>rosids</taxon>
        <taxon>fabids</taxon>
        <taxon>Fabales</taxon>
        <taxon>Fabaceae</taxon>
        <taxon>Papilionoideae</taxon>
        <taxon>50 kb inversion clade</taxon>
        <taxon>NPAAA clade</taxon>
        <taxon>indigoferoid/millettioid clade</taxon>
        <taxon>Phaseoleae</taxon>
        <taxon>Vigna</taxon>
    </lineage>
</organism>
<dbReference type="EC" id="3.2.2.6" evidence="1"/>
<dbReference type="Gene3D" id="1.10.8.430">
    <property type="entry name" value="Helical domain of apoptotic protease-activating factors"/>
    <property type="match status" value="1"/>
</dbReference>
<dbReference type="PANTHER" id="PTHR11017:SF512">
    <property type="entry name" value="ADP-RIBOSYL CYCLASE_CYCLIC ADP-RIBOSE HYDROLASE"/>
    <property type="match status" value="1"/>
</dbReference>
<dbReference type="SUPFAM" id="SSF52200">
    <property type="entry name" value="Toll/Interleukin receptor TIR domain"/>
    <property type="match status" value="1"/>
</dbReference>
<dbReference type="GO" id="GO:0006952">
    <property type="term" value="P:defense response"/>
    <property type="evidence" value="ECO:0007669"/>
    <property type="project" value="UniProtKB-KW"/>
</dbReference>
<dbReference type="PANTHER" id="PTHR11017">
    <property type="entry name" value="LEUCINE-RICH REPEAT-CONTAINING PROTEIN"/>
    <property type="match status" value="1"/>
</dbReference>